<gene>
    <name evidence="2" type="ORF">B9G39_02850</name>
</gene>
<proteinExistence type="predicted"/>
<evidence type="ECO:0000313" key="3">
    <source>
        <dbReference type="Proteomes" id="UP000257039"/>
    </source>
</evidence>
<name>A0A4P9VIT9_9GAMM</name>
<dbReference type="Proteomes" id="UP000257039">
    <property type="component" value="Unassembled WGS sequence"/>
</dbReference>
<organism evidence="2 3">
    <name type="scientific">Zooshikella ganghwensis</name>
    <dbReference type="NCBI Taxonomy" id="202772"/>
    <lineage>
        <taxon>Bacteria</taxon>
        <taxon>Pseudomonadati</taxon>
        <taxon>Pseudomonadota</taxon>
        <taxon>Gammaproteobacteria</taxon>
        <taxon>Oceanospirillales</taxon>
        <taxon>Zooshikellaceae</taxon>
        <taxon>Zooshikella</taxon>
    </lineage>
</organism>
<keyword evidence="1" id="KW-1133">Transmembrane helix</keyword>
<dbReference type="EMBL" id="NDXW01000001">
    <property type="protein sequence ID" value="RDH42466.1"/>
    <property type="molecule type" value="Genomic_DNA"/>
</dbReference>
<dbReference type="InterPro" id="IPR024078">
    <property type="entry name" value="LmbE-like_dom_sf"/>
</dbReference>
<accession>A0A4P9VIT9</accession>
<dbReference type="Gene3D" id="3.40.50.10320">
    <property type="entry name" value="LmbE-like"/>
    <property type="match status" value="1"/>
</dbReference>
<keyword evidence="3" id="KW-1185">Reference proteome</keyword>
<dbReference type="SUPFAM" id="SSF102588">
    <property type="entry name" value="LmbE-like"/>
    <property type="match status" value="1"/>
</dbReference>
<sequence length="475" mass="54127">MNTQSATWLKKKKQKNKIKACLILLISIMGVALGFYWQSLLLLLLFYITHELLWSDHIFYNPKSDYLYSFTNAICTKAGLDNGKLCLFQSDDLVKCDTAVLAISIKSNAFLGYVFDPYVEISDGKYIARQYFERGLKGIRYINISDYLEKLVDGKAVSIKFKHCQSLLPSDILVYGFCNDDFLNKKILVVAPHADDAELAAFGLYSQATDVAVVTLTAGEVEAESFSHVYADSKKASLLKGRLRAFDSIVVPQWGGVKPENIIHLGYFCLRLKEMFDDLSKTTISLTAGVNSTKVFREFNSFKLPSDKDNFASGKNLISDLKFLIEKYQPEVIIMPHSQLDPHEDHIYTSRFVELAIKESSFKGIQHILGYANHFHYTDMHPFGPPHSIASLPPNVDMMQSLDAVFSLSLSEEEQKNKVYALEMMHDLKRPIKLKKVIRSLVQKIIGRSYSRYGYDAYFSKNIKNNELFYFEKVK</sequence>
<keyword evidence="1" id="KW-0472">Membrane</keyword>
<evidence type="ECO:0000256" key="1">
    <source>
        <dbReference type="SAM" id="Phobius"/>
    </source>
</evidence>
<protein>
    <submittedName>
        <fullName evidence="2">PIG-L family deacetylase</fullName>
    </submittedName>
</protein>
<dbReference type="Pfam" id="PF02585">
    <property type="entry name" value="PIG-L"/>
    <property type="match status" value="1"/>
</dbReference>
<dbReference type="InterPro" id="IPR003737">
    <property type="entry name" value="GlcNAc_PI_deacetylase-related"/>
</dbReference>
<dbReference type="AlphaFoldDB" id="A0A4P9VIT9"/>
<evidence type="ECO:0000313" key="2">
    <source>
        <dbReference type="EMBL" id="RDH42466.1"/>
    </source>
</evidence>
<comment type="caution">
    <text evidence="2">The sequence shown here is derived from an EMBL/GenBank/DDBJ whole genome shotgun (WGS) entry which is preliminary data.</text>
</comment>
<keyword evidence="1" id="KW-0812">Transmembrane</keyword>
<feature type="transmembrane region" description="Helical" evidence="1">
    <location>
        <begin position="21"/>
        <end position="48"/>
    </location>
</feature>
<dbReference type="RefSeq" id="WP_094785967.1">
    <property type="nucleotide sequence ID" value="NZ_NDXW01000001.1"/>
</dbReference>
<reference evidence="2 3" key="1">
    <citation type="submission" date="2017-04" db="EMBL/GenBank/DDBJ databases">
        <title>Draft genome sequence of Zooshikella ganghwensis VG4 isolated from Red Sea sediments.</title>
        <authorList>
            <person name="Rehman Z."/>
            <person name="Alam I."/>
            <person name="Kamau A."/>
            <person name="Bajic V."/>
            <person name="Leiknes T."/>
        </authorList>
    </citation>
    <scope>NUCLEOTIDE SEQUENCE [LARGE SCALE GENOMIC DNA]</scope>
    <source>
        <strain evidence="2 3">VG4</strain>
    </source>
</reference>